<comment type="caution">
    <text evidence="2">The sequence shown here is derived from an EMBL/GenBank/DDBJ whole genome shotgun (WGS) entry which is preliminary data.</text>
</comment>
<dbReference type="InParanoid" id="A0A2V0P3F3"/>
<reference evidence="2 3" key="1">
    <citation type="journal article" date="2018" name="Sci. Rep.">
        <title>Raphidocelis subcapitata (=Pseudokirchneriella subcapitata) provides an insight into genome evolution and environmental adaptations in the Sphaeropleales.</title>
        <authorList>
            <person name="Suzuki S."/>
            <person name="Yamaguchi H."/>
            <person name="Nakajima N."/>
            <person name="Kawachi M."/>
        </authorList>
    </citation>
    <scope>NUCLEOTIDE SEQUENCE [LARGE SCALE GENOMIC DNA]</scope>
    <source>
        <strain evidence="2 3">NIES-35</strain>
    </source>
</reference>
<feature type="compositionally biased region" description="Basic and acidic residues" evidence="1">
    <location>
        <begin position="472"/>
        <end position="486"/>
    </location>
</feature>
<keyword evidence="3" id="KW-1185">Reference proteome</keyword>
<evidence type="ECO:0000256" key="1">
    <source>
        <dbReference type="SAM" id="MobiDB-lite"/>
    </source>
</evidence>
<dbReference type="Proteomes" id="UP000247498">
    <property type="component" value="Unassembled WGS sequence"/>
</dbReference>
<gene>
    <name evidence="2" type="ORF">Rsub_07202</name>
</gene>
<organism evidence="2 3">
    <name type="scientific">Raphidocelis subcapitata</name>
    <dbReference type="NCBI Taxonomy" id="307507"/>
    <lineage>
        <taxon>Eukaryota</taxon>
        <taxon>Viridiplantae</taxon>
        <taxon>Chlorophyta</taxon>
        <taxon>core chlorophytes</taxon>
        <taxon>Chlorophyceae</taxon>
        <taxon>CS clade</taxon>
        <taxon>Sphaeropleales</taxon>
        <taxon>Selenastraceae</taxon>
        <taxon>Raphidocelis</taxon>
    </lineage>
</organism>
<name>A0A2V0P3F3_9CHLO</name>
<evidence type="ECO:0000313" key="3">
    <source>
        <dbReference type="Proteomes" id="UP000247498"/>
    </source>
</evidence>
<dbReference type="EMBL" id="BDRX01000051">
    <property type="protein sequence ID" value="GBF94388.1"/>
    <property type="molecule type" value="Genomic_DNA"/>
</dbReference>
<feature type="region of interest" description="Disordered" evidence="1">
    <location>
        <begin position="467"/>
        <end position="499"/>
    </location>
</feature>
<feature type="compositionally biased region" description="Acidic residues" evidence="1">
    <location>
        <begin position="380"/>
        <end position="389"/>
    </location>
</feature>
<evidence type="ECO:0000313" key="2">
    <source>
        <dbReference type="EMBL" id="GBF94388.1"/>
    </source>
</evidence>
<feature type="region of interest" description="Disordered" evidence="1">
    <location>
        <begin position="355"/>
        <end position="389"/>
    </location>
</feature>
<sequence length="656" mass="66612">MSPRYQILRLLGGRLRALQAAEAGWPGWLIKPHSSMAGAAPVAGYASKATEAAERRRRRRQRQAAAAAAAAQALAPPGGAAKQRPLPAPRALAPAFGRVPPAVPLGAAGAGAGGPAAGAAAQAADEGDASWLEAMMREALGGRSPALPAYEDSTPTDAAAAAAAAAAAYRSASAPATAARAPAGPFSLESMAGAGVRHFLRYSRAARHGLPTALDAGVTRARGRAARAALLARERALAAAARAAGGGGGGALESLSQAQLEAAAAAAGVAAEEVEEAVYEYFVFKRCVELLALQRKDRQALADAVARGALLPEDARAAAEDAAARFGPPVDPFFDMDARGFASYLEAVASEAERALERMGEGGSDDEDDGGGGYGGSSSAEEEDEEEGLGPDALRAALQRARSAAAVFRSLPLAAAERALGLRPREVELAAAIVGEPLAGVRDALREFARVKQASLLAARELLLQQSGAGDGGHRTRDGQRRREQQQEEEDDAEGAVPRARARLIDDGSGGGAASEPLDAEAMRAHFERLAGLPVSGYEARLEGLLSEAAAASPQLGRARPPSPAARARFEARELAAALAGLRALPAAARRALERRPERRVDAAAATAAARAARVPQRAVVSAIQSYAAARLAALEMLGSGGGGSGGGGGDGSAGR</sequence>
<protein>
    <submittedName>
        <fullName evidence="2">Uncharacterized protein</fullName>
    </submittedName>
</protein>
<accession>A0A2V0P3F3</accession>
<proteinExistence type="predicted"/>
<dbReference type="AlphaFoldDB" id="A0A2V0P3F3"/>